<evidence type="ECO:0000313" key="2">
    <source>
        <dbReference type="Proteomes" id="UP000324222"/>
    </source>
</evidence>
<reference evidence="1 2" key="1">
    <citation type="submission" date="2019-05" db="EMBL/GenBank/DDBJ databases">
        <title>Another draft genome of Portunus trituberculatus and its Hox gene families provides insights of decapod evolution.</title>
        <authorList>
            <person name="Jeong J.-H."/>
            <person name="Song I."/>
            <person name="Kim S."/>
            <person name="Choi T."/>
            <person name="Kim D."/>
            <person name="Ryu S."/>
            <person name="Kim W."/>
        </authorList>
    </citation>
    <scope>NUCLEOTIDE SEQUENCE [LARGE SCALE GENOMIC DNA]</scope>
    <source>
        <tissue evidence="1">Muscle</tissue>
    </source>
</reference>
<dbReference type="Proteomes" id="UP000324222">
    <property type="component" value="Unassembled WGS sequence"/>
</dbReference>
<sequence>MPTSRSLTLPSLARITF</sequence>
<proteinExistence type="predicted"/>
<evidence type="ECO:0000313" key="1">
    <source>
        <dbReference type="EMBL" id="MPC65699.1"/>
    </source>
</evidence>
<accession>A0A5B7H7A6</accession>
<dbReference type="AlphaFoldDB" id="A0A5B7H7A6"/>
<comment type="caution">
    <text evidence="1">The sequence shown here is derived from an EMBL/GenBank/DDBJ whole genome shotgun (WGS) entry which is preliminary data.</text>
</comment>
<name>A0A5B7H7A6_PORTR</name>
<gene>
    <name evidence="1" type="ORF">E2C01_059835</name>
</gene>
<organism evidence="1 2">
    <name type="scientific">Portunus trituberculatus</name>
    <name type="common">Swimming crab</name>
    <name type="synonym">Neptunus trituberculatus</name>
    <dbReference type="NCBI Taxonomy" id="210409"/>
    <lineage>
        <taxon>Eukaryota</taxon>
        <taxon>Metazoa</taxon>
        <taxon>Ecdysozoa</taxon>
        <taxon>Arthropoda</taxon>
        <taxon>Crustacea</taxon>
        <taxon>Multicrustacea</taxon>
        <taxon>Malacostraca</taxon>
        <taxon>Eumalacostraca</taxon>
        <taxon>Eucarida</taxon>
        <taxon>Decapoda</taxon>
        <taxon>Pleocyemata</taxon>
        <taxon>Brachyura</taxon>
        <taxon>Eubrachyura</taxon>
        <taxon>Portunoidea</taxon>
        <taxon>Portunidae</taxon>
        <taxon>Portuninae</taxon>
        <taxon>Portunus</taxon>
    </lineage>
</organism>
<protein>
    <submittedName>
        <fullName evidence="1">Uncharacterized protein</fullName>
    </submittedName>
</protein>
<dbReference type="EMBL" id="VSRR010023703">
    <property type="protein sequence ID" value="MPC65699.1"/>
    <property type="molecule type" value="Genomic_DNA"/>
</dbReference>
<keyword evidence="2" id="KW-1185">Reference proteome</keyword>